<dbReference type="EMBL" id="CP101462">
    <property type="protein sequence ID" value="UTT42146.1"/>
    <property type="molecule type" value="Genomic_DNA"/>
</dbReference>
<accession>A0ABY5FKT6</accession>
<keyword evidence="1" id="KW-0472">Membrane</keyword>
<reference evidence="2" key="1">
    <citation type="submission" date="2022-07" db="EMBL/GenBank/DDBJ databases">
        <title>Complete genome of CX2.</title>
        <authorList>
            <person name="Cao G."/>
        </authorList>
    </citation>
    <scope>NUCLEOTIDE SEQUENCE</scope>
    <source>
        <strain evidence="2">CX2</strain>
    </source>
</reference>
<evidence type="ECO:0008006" key="4">
    <source>
        <dbReference type="Google" id="ProtNLM"/>
    </source>
</evidence>
<proteinExistence type="predicted"/>
<keyword evidence="3" id="KW-1185">Reference proteome</keyword>
<organism evidence="2 3">
    <name type="scientific">Exiguobacterium aurantiacum</name>
    <dbReference type="NCBI Taxonomy" id="33987"/>
    <lineage>
        <taxon>Bacteria</taxon>
        <taxon>Bacillati</taxon>
        <taxon>Bacillota</taxon>
        <taxon>Bacilli</taxon>
        <taxon>Bacillales</taxon>
        <taxon>Bacillales Family XII. Incertae Sedis</taxon>
        <taxon>Exiguobacterium</taxon>
    </lineage>
</organism>
<keyword evidence="1" id="KW-1133">Transmembrane helix</keyword>
<feature type="transmembrane region" description="Helical" evidence="1">
    <location>
        <begin position="6"/>
        <end position="29"/>
    </location>
</feature>
<evidence type="ECO:0000256" key="1">
    <source>
        <dbReference type="SAM" id="Phobius"/>
    </source>
</evidence>
<name>A0ABY5FKT6_9BACL</name>
<evidence type="ECO:0000313" key="2">
    <source>
        <dbReference type="EMBL" id="UTT42146.1"/>
    </source>
</evidence>
<dbReference type="RefSeq" id="WP_255176770.1">
    <property type="nucleotide sequence ID" value="NZ_CP101462.1"/>
</dbReference>
<evidence type="ECO:0000313" key="3">
    <source>
        <dbReference type="Proteomes" id="UP001060325"/>
    </source>
</evidence>
<protein>
    <recommendedName>
        <fullName evidence="4">Monovalent cation/H+ antiporter subunit F</fullName>
    </recommendedName>
</protein>
<feature type="transmembrane region" description="Helical" evidence="1">
    <location>
        <begin position="58"/>
        <end position="80"/>
    </location>
</feature>
<dbReference type="Proteomes" id="UP001060325">
    <property type="component" value="Chromosome"/>
</dbReference>
<keyword evidence="1" id="KW-0812">Transmembrane</keyword>
<sequence length="92" mass="10914">MDYMWLLIAFGLFMLVILTVFISSVLNALFRHLHPVIHIAVILLLSFAYERLMLDYNLFWTLLVLVIISYVAPLLVIKLYNKGERFERDRLK</sequence>
<feature type="transmembrane region" description="Helical" evidence="1">
    <location>
        <begin position="36"/>
        <end position="52"/>
    </location>
</feature>
<gene>
    <name evidence="2" type="ORF">NMQ00_11340</name>
</gene>